<comment type="caution">
    <text evidence="1">The sequence shown here is derived from an EMBL/GenBank/DDBJ whole genome shotgun (WGS) entry which is preliminary data.</text>
</comment>
<protein>
    <recommendedName>
        <fullName evidence="3">Phage portal protein</fullName>
    </recommendedName>
</protein>
<dbReference type="InterPro" id="IPR006427">
    <property type="entry name" value="Portal_HK97"/>
</dbReference>
<dbReference type="InterPro" id="IPR006944">
    <property type="entry name" value="Phage/GTA_portal"/>
</dbReference>
<gene>
    <name evidence="1" type="ORF">LMG21510_05051</name>
</gene>
<evidence type="ECO:0000313" key="1">
    <source>
        <dbReference type="EMBL" id="CAG9184253.1"/>
    </source>
</evidence>
<proteinExistence type="predicted"/>
<dbReference type="Pfam" id="PF04860">
    <property type="entry name" value="Phage_portal"/>
    <property type="match status" value="1"/>
</dbReference>
<evidence type="ECO:0008006" key="3">
    <source>
        <dbReference type="Google" id="ProtNLM"/>
    </source>
</evidence>
<accession>A0ABM8XV34</accession>
<name>A0ABM8XV34_9BURK</name>
<sequence>MILDTLFESRSLENPSVPLTGQNLHEYLRGDGGVPVTELTAMRLPAAYACINVLATALAQLPAVVMRRTGNRIEPATDHPAYYLLQDAPNDWQTSYKWRETKQAHVCGWGNGYSYIRRNAAGELVALERRLPWATSLVQIGPRWTYATLDDDERPQSVALEDMIHIRALGSDGRTGISPVRQHAETIGLGLSVQRYGKEFFDGGGRPTGLLTVKGDLKEASWERLKSFWNKAVTRLKQSDNKTLLLPAELDYKTISIAPEDAQFLETRKLTRSEIASIYNVPAHMINDLERATFTNISEQAVGFVRHTMMPWVVNWEQELNRKLFTRAERAAGYYVRLNLAALLRGTPKERAEFYHYAITDGWMDRNEVREQEDLNPRDGLDDLLISVNAKPATDIAAPAPGPADNP</sequence>
<dbReference type="RefSeq" id="WP_224044590.1">
    <property type="nucleotide sequence ID" value="NZ_CAJZAH010000011.1"/>
</dbReference>
<dbReference type="EMBL" id="CAJZAH010000011">
    <property type="protein sequence ID" value="CAG9184253.1"/>
    <property type="molecule type" value="Genomic_DNA"/>
</dbReference>
<keyword evidence="2" id="KW-1185">Reference proteome</keyword>
<reference evidence="1 2" key="1">
    <citation type="submission" date="2021-08" db="EMBL/GenBank/DDBJ databases">
        <authorList>
            <person name="Peeters C."/>
        </authorList>
    </citation>
    <scope>NUCLEOTIDE SEQUENCE [LARGE SCALE GENOMIC DNA]</scope>
    <source>
        <strain evidence="1 2">LMG 21510</strain>
    </source>
</reference>
<organism evidence="1 2">
    <name type="scientific">Cupriavidus respiraculi</name>
    <dbReference type="NCBI Taxonomy" id="195930"/>
    <lineage>
        <taxon>Bacteria</taxon>
        <taxon>Pseudomonadati</taxon>
        <taxon>Pseudomonadota</taxon>
        <taxon>Betaproteobacteria</taxon>
        <taxon>Burkholderiales</taxon>
        <taxon>Burkholderiaceae</taxon>
        <taxon>Cupriavidus</taxon>
    </lineage>
</organism>
<dbReference type="NCBIfam" id="TIGR01537">
    <property type="entry name" value="portal_HK97"/>
    <property type="match status" value="1"/>
</dbReference>
<evidence type="ECO:0000313" key="2">
    <source>
        <dbReference type="Proteomes" id="UP000721236"/>
    </source>
</evidence>
<dbReference type="Proteomes" id="UP000721236">
    <property type="component" value="Unassembled WGS sequence"/>
</dbReference>